<organism evidence="3">
    <name type="scientific">marine sediment metagenome</name>
    <dbReference type="NCBI Taxonomy" id="412755"/>
    <lineage>
        <taxon>unclassified sequences</taxon>
        <taxon>metagenomes</taxon>
        <taxon>ecological metagenomes</taxon>
    </lineage>
</organism>
<feature type="compositionally biased region" description="Polar residues" evidence="1">
    <location>
        <begin position="272"/>
        <end position="285"/>
    </location>
</feature>
<name>A0A0F9UNT6_9ZZZZ</name>
<comment type="caution">
    <text evidence="3">The sequence shown here is derived from an EMBL/GenBank/DDBJ whole genome shotgun (WGS) entry which is preliminary data.</text>
</comment>
<gene>
    <name evidence="3" type="ORF">LCGC14_0507550</name>
</gene>
<dbReference type="InterPro" id="IPR005625">
    <property type="entry name" value="PepSY-ass_TM"/>
</dbReference>
<dbReference type="PANTHER" id="PTHR34219:SF3">
    <property type="entry name" value="BLL7967 PROTEIN"/>
    <property type="match status" value="1"/>
</dbReference>
<dbReference type="EMBL" id="LAZR01000610">
    <property type="protein sequence ID" value="KKN62856.1"/>
    <property type="molecule type" value="Genomic_DNA"/>
</dbReference>
<evidence type="ECO:0000256" key="2">
    <source>
        <dbReference type="SAM" id="Phobius"/>
    </source>
</evidence>
<feature type="transmembrane region" description="Helical" evidence="2">
    <location>
        <begin position="12"/>
        <end position="32"/>
    </location>
</feature>
<feature type="transmembrane region" description="Helical" evidence="2">
    <location>
        <begin position="140"/>
        <end position="160"/>
    </location>
</feature>
<feature type="transmembrane region" description="Helical" evidence="2">
    <location>
        <begin position="358"/>
        <end position="384"/>
    </location>
</feature>
<evidence type="ECO:0008006" key="4">
    <source>
        <dbReference type="Google" id="ProtNLM"/>
    </source>
</evidence>
<keyword evidence="2" id="KW-1133">Transmembrane helix</keyword>
<sequence length="404" mass="45699">MKKFLSTLHRWLGFPLGILFVITFVTGAISSVEELLKRVDISIENSDYQYRPTTLAENADVLAVITEGKKGIRSIVMPSFDTPYYRVEARGESWTYALNDIEDEQHAKDRENSFFKTNLQLHRNYLLGREGLWGVEGKHYAAWVGLIATLISLLGLWLWWPVRKSFKAKDLVPRGRKRKHFYYNHMTGGVVVLLAILLFAITGASITYRTFTEQLLGVESAKSEAKQTVSLDSHWQAWLEMAYAQMPAGAVLQQIRYPRPPRKAAENREAPNNKTTRSQTNFKSVTDSKRNTVEKLSEQILTFQFHAPGDWLGLAGSRVSIDKQGSVLVNTSLHADLSLGAKVFSILKALHTGHDLPAYYVVLQLLLSLLGTVMVFSGLVSFIIKKRKRNQVDRWANSQPLTES</sequence>
<evidence type="ECO:0000313" key="3">
    <source>
        <dbReference type="EMBL" id="KKN62856.1"/>
    </source>
</evidence>
<feature type="transmembrane region" description="Helical" evidence="2">
    <location>
        <begin position="181"/>
        <end position="206"/>
    </location>
</feature>
<keyword evidence="2" id="KW-0472">Membrane</keyword>
<evidence type="ECO:0000256" key="1">
    <source>
        <dbReference type="SAM" id="MobiDB-lite"/>
    </source>
</evidence>
<proteinExistence type="predicted"/>
<feature type="region of interest" description="Disordered" evidence="1">
    <location>
        <begin position="261"/>
        <end position="290"/>
    </location>
</feature>
<dbReference type="Pfam" id="PF03929">
    <property type="entry name" value="PepSY_TM"/>
    <property type="match status" value="1"/>
</dbReference>
<keyword evidence="2" id="KW-0812">Transmembrane</keyword>
<dbReference type="AlphaFoldDB" id="A0A0F9UNT6"/>
<protein>
    <recommendedName>
        <fullName evidence="4">PepSY domain-containing protein</fullName>
    </recommendedName>
</protein>
<reference evidence="3" key="1">
    <citation type="journal article" date="2015" name="Nature">
        <title>Complex archaea that bridge the gap between prokaryotes and eukaryotes.</title>
        <authorList>
            <person name="Spang A."/>
            <person name="Saw J.H."/>
            <person name="Jorgensen S.L."/>
            <person name="Zaremba-Niedzwiedzka K."/>
            <person name="Martijn J."/>
            <person name="Lind A.E."/>
            <person name="van Eijk R."/>
            <person name="Schleper C."/>
            <person name="Guy L."/>
            <person name="Ettema T.J."/>
        </authorList>
    </citation>
    <scope>NUCLEOTIDE SEQUENCE</scope>
</reference>
<accession>A0A0F9UNT6</accession>
<dbReference type="PANTHER" id="PTHR34219">
    <property type="entry name" value="IRON-REGULATED INNER MEMBRANE PROTEIN-RELATED"/>
    <property type="match status" value="1"/>
</dbReference>